<reference evidence="6 7" key="1">
    <citation type="submission" date="2020-01" db="EMBL/GenBank/DDBJ databases">
        <title>Dynamics of blaIMP-6 dissemination in carbapenem resistant Enterobacteriacea isolated from regional surveillance in Osaka, Japan.</title>
        <authorList>
            <person name="Abe R."/>
            <person name="Akeda Y."/>
            <person name="Sugawara Y."/>
            <person name="Yamamoto N."/>
            <person name="Tomono K."/>
            <person name="Takeuchi D."/>
            <person name="Kawahara R."/>
            <person name="Hamada S."/>
        </authorList>
    </citation>
    <scope>NUCLEOTIDE SEQUENCE [LARGE SCALE GENOMIC DNA]</scope>
    <source>
        <strain evidence="6 7">E300</strain>
    </source>
</reference>
<feature type="domain" description="RCK N-terminal" evidence="5">
    <location>
        <begin position="1"/>
        <end position="110"/>
    </location>
</feature>
<dbReference type="PANTHER" id="PTHR43833:SF5">
    <property type="entry name" value="TRK SYSTEM POTASSIUM UPTAKE PROTEIN TRKA"/>
    <property type="match status" value="1"/>
</dbReference>
<dbReference type="Pfam" id="PF02254">
    <property type="entry name" value="TrkA_N"/>
    <property type="match status" value="1"/>
</dbReference>
<evidence type="ECO:0000313" key="7">
    <source>
        <dbReference type="Proteomes" id="UP000467488"/>
    </source>
</evidence>
<dbReference type="Proteomes" id="UP000467488">
    <property type="component" value="Chromosome"/>
</dbReference>
<evidence type="ECO:0000256" key="1">
    <source>
        <dbReference type="ARBA" id="ARBA00022448"/>
    </source>
</evidence>
<accession>A0A8S0FJN3</accession>
<dbReference type="InterPro" id="IPR006036">
    <property type="entry name" value="K_uptake_TrkA"/>
</dbReference>
<dbReference type="PRINTS" id="PR00335">
    <property type="entry name" value="KUPTAKETRKA"/>
</dbReference>
<dbReference type="SUPFAM" id="SSF51735">
    <property type="entry name" value="NAD(P)-binding Rossmann-fold domains"/>
    <property type="match status" value="1"/>
</dbReference>
<evidence type="ECO:0000256" key="2">
    <source>
        <dbReference type="ARBA" id="ARBA00022538"/>
    </source>
</evidence>
<dbReference type="InterPro" id="IPR050721">
    <property type="entry name" value="Trk_Ktr_HKT_K-transport"/>
</dbReference>
<keyword evidence="4" id="KW-0406">Ion transport</keyword>
<dbReference type="GO" id="GO:0015079">
    <property type="term" value="F:potassium ion transmembrane transporter activity"/>
    <property type="evidence" value="ECO:0007669"/>
    <property type="project" value="InterPro"/>
</dbReference>
<proteinExistence type="predicted"/>
<evidence type="ECO:0000259" key="5">
    <source>
        <dbReference type="PROSITE" id="PS51201"/>
    </source>
</evidence>
<evidence type="ECO:0000313" key="6">
    <source>
        <dbReference type="EMBL" id="BBU80404.1"/>
    </source>
</evidence>
<dbReference type="InterPro" id="IPR003148">
    <property type="entry name" value="RCK_N"/>
</dbReference>
<keyword evidence="2" id="KW-0633">Potassium transport</keyword>
<evidence type="ECO:0000256" key="3">
    <source>
        <dbReference type="ARBA" id="ARBA00022958"/>
    </source>
</evidence>
<sequence>MKIIILGAGQVGGTLAENLVGENNDITVVDTNGERLRTLQDKFDLRVVQGHGSHPRVLREAGADDADMLVAVTSSDETNMVACQVAYSLFNTPNRIARISSLTRLRARCR</sequence>
<dbReference type="GO" id="GO:0005886">
    <property type="term" value="C:plasma membrane"/>
    <property type="evidence" value="ECO:0007669"/>
    <property type="project" value="InterPro"/>
</dbReference>
<keyword evidence="1" id="KW-0813">Transport</keyword>
<gene>
    <name evidence="6" type="ORF">EIMP300_18040</name>
</gene>
<dbReference type="PROSITE" id="PS51201">
    <property type="entry name" value="RCK_N"/>
    <property type="match status" value="1"/>
</dbReference>
<name>A0A8S0FJN3_ECOLX</name>
<protein>
    <recommendedName>
        <fullName evidence="5">RCK N-terminal domain-containing protein</fullName>
    </recommendedName>
</protein>
<dbReference type="InterPro" id="IPR036291">
    <property type="entry name" value="NAD(P)-bd_dom_sf"/>
</dbReference>
<dbReference type="EMBL" id="AP022360">
    <property type="protein sequence ID" value="BBU80404.1"/>
    <property type="molecule type" value="Genomic_DNA"/>
</dbReference>
<evidence type="ECO:0000256" key="4">
    <source>
        <dbReference type="ARBA" id="ARBA00023065"/>
    </source>
</evidence>
<dbReference type="PANTHER" id="PTHR43833">
    <property type="entry name" value="POTASSIUM CHANNEL PROTEIN 2-RELATED-RELATED"/>
    <property type="match status" value="1"/>
</dbReference>
<organism evidence="6 7">
    <name type="scientific">Escherichia coli</name>
    <dbReference type="NCBI Taxonomy" id="562"/>
    <lineage>
        <taxon>Bacteria</taxon>
        <taxon>Pseudomonadati</taxon>
        <taxon>Pseudomonadota</taxon>
        <taxon>Gammaproteobacteria</taxon>
        <taxon>Enterobacterales</taxon>
        <taxon>Enterobacteriaceae</taxon>
        <taxon>Escherichia</taxon>
    </lineage>
</organism>
<dbReference type="Gene3D" id="3.40.50.720">
    <property type="entry name" value="NAD(P)-binding Rossmann-like Domain"/>
    <property type="match status" value="1"/>
</dbReference>
<dbReference type="AlphaFoldDB" id="A0A8S0FJN3"/>
<keyword evidence="3" id="KW-0630">Potassium</keyword>